<dbReference type="Proteomes" id="UP000620046">
    <property type="component" value="Unassembled WGS sequence"/>
</dbReference>
<name>A0ABQ1FVH4_9GAMM</name>
<organism evidence="1 2">
    <name type="scientific">Dyella nitratireducens</name>
    <dbReference type="NCBI Taxonomy" id="1849580"/>
    <lineage>
        <taxon>Bacteria</taxon>
        <taxon>Pseudomonadati</taxon>
        <taxon>Pseudomonadota</taxon>
        <taxon>Gammaproteobacteria</taxon>
        <taxon>Lysobacterales</taxon>
        <taxon>Rhodanobacteraceae</taxon>
        <taxon>Dyella</taxon>
    </lineage>
</organism>
<protein>
    <submittedName>
        <fullName evidence="1">Uncharacterized protein</fullName>
    </submittedName>
</protein>
<proteinExistence type="predicted"/>
<accession>A0ABQ1FVH4</accession>
<sequence>MNAAIASVSTYAAAPSPNSPDSIYTVYDLVNTWAPVSVNPNAMANFLSTLGMSQAMAQSTKLTDLSTGEMLDVIAAFAWQEGFKPAGCNN</sequence>
<reference evidence="2" key="1">
    <citation type="journal article" date="2019" name="Int. J. Syst. Evol. Microbiol.">
        <title>The Global Catalogue of Microorganisms (GCM) 10K type strain sequencing project: providing services to taxonomists for standard genome sequencing and annotation.</title>
        <authorList>
            <consortium name="The Broad Institute Genomics Platform"/>
            <consortium name="The Broad Institute Genome Sequencing Center for Infectious Disease"/>
            <person name="Wu L."/>
            <person name="Ma J."/>
        </authorList>
    </citation>
    <scope>NUCLEOTIDE SEQUENCE [LARGE SCALE GENOMIC DNA]</scope>
    <source>
        <strain evidence="2">CGMCC 1.15439</strain>
    </source>
</reference>
<comment type="caution">
    <text evidence="1">The sequence shown here is derived from an EMBL/GenBank/DDBJ whole genome shotgun (WGS) entry which is preliminary data.</text>
</comment>
<keyword evidence="2" id="KW-1185">Reference proteome</keyword>
<gene>
    <name evidence="1" type="ORF">GCM10010981_19190</name>
</gene>
<evidence type="ECO:0000313" key="2">
    <source>
        <dbReference type="Proteomes" id="UP000620046"/>
    </source>
</evidence>
<evidence type="ECO:0000313" key="1">
    <source>
        <dbReference type="EMBL" id="GGA30343.1"/>
    </source>
</evidence>
<dbReference type="EMBL" id="BMJA01000001">
    <property type="protein sequence ID" value="GGA30343.1"/>
    <property type="molecule type" value="Genomic_DNA"/>
</dbReference>